<comment type="subcellular location">
    <subcellularLocation>
        <location evidence="1 6">Membrane</location>
        <topology evidence="1 6">Multi-pass membrane protein</topology>
    </subcellularLocation>
</comment>
<keyword evidence="4 6" id="KW-1133">Transmembrane helix</keyword>
<name>A0A016WMX7_9BILA</name>
<keyword evidence="3 6" id="KW-0812">Transmembrane</keyword>
<dbReference type="InterPro" id="IPR004345">
    <property type="entry name" value="TB2_DP1_HVA22"/>
</dbReference>
<dbReference type="OrthoDB" id="10009287at2759"/>
<dbReference type="EMBL" id="JARK01000205">
    <property type="protein sequence ID" value="EYC40597.1"/>
    <property type="molecule type" value="Genomic_DNA"/>
</dbReference>
<keyword evidence="5 6" id="KW-0472">Membrane</keyword>
<dbReference type="PANTHER" id="PTHR12300">
    <property type="entry name" value="HVA22-LIKE PROTEINS"/>
    <property type="match status" value="1"/>
</dbReference>
<feature type="transmembrane region" description="Helical" evidence="6">
    <location>
        <begin position="35"/>
        <end position="58"/>
    </location>
</feature>
<dbReference type="Proteomes" id="UP000024635">
    <property type="component" value="Unassembled WGS sequence"/>
</dbReference>
<comment type="similarity">
    <text evidence="2 6">Belongs to the DP1 family.</text>
</comment>
<dbReference type="Pfam" id="PF03134">
    <property type="entry name" value="TB2_DP1_HVA22"/>
    <property type="match status" value="1"/>
</dbReference>
<keyword evidence="8" id="KW-1185">Reference proteome</keyword>
<accession>A0A016WMX7</accession>
<evidence type="ECO:0000256" key="4">
    <source>
        <dbReference type="ARBA" id="ARBA00022989"/>
    </source>
</evidence>
<protein>
    <recommendedName>
        <fullName evidence="6">Receptor expression-enhancing protein</fullName>
    </recommendedName>
</protein>
<dbReference type="AlphaFoldDB" id="A0A016WMX7"/>
<evidence type="ECO:0000256" key="1">
    <source>
        <dbReference type="ARBA" id="ARBA00004141"/>
    </source>
</evidence>
<dbReference type="PANTHER" id="PTHR12300:SF161">
    <property type="entry name" value="RECEPTOR EXPRESSION-ENHANCING PROTEIN"/>
    <property type="match status" value="1"/>
</dbReference>
<evidence type="ECO:0000313" key="7">
    <source>
        <dbReference type="EMBL" id="EYC40597.1"/>
    </source>
</evidence>
<evidence type="ECO:0000256" key="2">
    <source>
        <dbReference type="ARBA" id="ARBA00008573"/>
    </source>
</evidence>
<evidence type="ECO:0000256" key="5">
    <source>
        <dbReference type="ARBA" id="ARBA00023136"/>
    </source>
</evidence>
<evidence type="ECO:0000256" key="3">
    <source>
        <dbReference type="ARBA" id="ARBA00022692"/>
    </source>
</evidence>
<comment type="caution">
    <text evidence="6">Lacks conserved residue(s) required for the propagation of feature annotation.</text>
</comment>
<proteinExistence type="inferred from homology"/>
<comment type="caution">
    <text evidence="7">The sequence shown here is derived from an EMBL/GenBank/DDBJ whole genome shotgun (WGS) entry which is preliminary data.</text>
</comment>
<dbReference type="GO" id="GO:0016020">
    <property type="term" value="C:membrane"/>
    <property type="evidence" value="ECO:0007669"/>
    <property type="project" value="UniProtKB-SubCell"/>
</dbReference>
<gene>
    <name evidence="7" type="primary">Acey_s0605.g574</name>
    <name evidence="7" type="ORF">Y032_0605g574</name>
</gene>
<reference evidence="8" key="1">
    <citation type="journal article" date="2015" name="Nat. Genet.">
        <title>The genome and transcriptome of the zoonotic hookworm Ancylostoma ceylanicum identify infection-specific gene families.</title>
        <authorList>
            <person name="Schwarz E.M."/>
            <person name="Hu Y."/>
            <person name="Antoshechkin I."/>
            <person name="Miller M.M."/>
            <person name="Sternberg P.W."/>
            <person name="Aroian R.V."/>
        </authorList>
    </citation>
    <scope>NUCLEOTIDE SEQUENCE</scope>
    <source>
        <strain evidence="8">HY135</strain>
    </source>
</reference>
<organism evidence="7 8">
    <name type="scientific">Ancylostoma ceylanicum</name>
    <dbReference type="NCBI Taxonomy" id="53326"/>
    <lineage>
        <taxon>Eukaryota</taxon>
        <taxon>Metazoa</taxon>
        <taxon>Ecdysozoa</taxon>
        <taxon>Nematoda</taxon>
        <taxon>Chromadorea</taxon>
        <taxon>Rhabditida</taxon>
        <taxon>Rhabditina</taxon>
        <taxon>Rhabditomorpha</taxon>
        <taxon>Strongyloidea</taxon>
        <taxon>Ancylostomatidae</taxon>
        <taxon>Ancylostomatinae</taxon>
        <taxon>Ancylostoma</taxon>
    </lineage>
</organism>
<evidence type="ECO:0000256" key="6">
    <source>
        <dbReference type="RuleBase" id="RU362006"/>
    </source>
</evidence>
<evidence type="ECO:0000313" key="8">
    <source>
        <dbReference type="Proteomes" id="UP000024635"/>
    </source>
</evidence>
<sequence>MIDRHCRSFLLLVVFAVLSVVEFFSQQIVAIFPVYWLFKSLFLLWLYLPSTLGASKVYHKVIKPVVMKHHTAIDQRVGNLADKARDGKRDCAYLRVYVLKHSFILLLVFQLCETLLTKSTTIWTEFH</sequence>